<feature type="compositionally biased region" description="Low complexity" evidence="1">
    <location>
        <begin position="1"/>
        <end position="16"/>
    </location>
</feature>
<reference evidence="2" key="1">
    <citation type="submission" date="2020-08" db="EMBL/GenBank/DDBJ databases">
        <title>Multicomponent nature underlies the extraordinary mechanical properties of spider dragline silk.</title>
        <authorList>
            <person name="Kono N."/>
            <person name="Nakamura H."/>
            <person name="Mori M."/>
            <person name="Yoshida Y."/>
            <person name="Ohtoshi R."/>
            <person name="Malay A.D."/>
            <person name="Moran D.A.P."/>
            <person name="Tomita M."/>
            <person name="Numata K."/>
            <person name="Arakawa K."/>
        </authorList>
    </citation>
    <scope>NUCLEOTIDE SEQUENCE</scope>
</reference>
<keyword evidence="3" id="KW-1185">Reference proteome</keyword>
<feature type="region of interest" description="Disordered" evidence="1">
    <location>
        <begin position="1"/>
        <end position="106"/>
    </location>
</feature>
<name>A0A8X6QRI6_NEPPI</name>
<dbReference type="AlphaFoldDB" id="A0A8X6QRI6"/>
<accession>A0A8X6QRI6</accession>
<dbReference type="OrthoDB" id="6436214at2759"/>
<feature type="compositionally biased region" description="Basic and acidic residues" evidence="1">
    <location>
        <begin position="18"/>
        <end position="49"/>
    </location>
</feature>
<dbReference type="EMBL" id="BMAW01032796">
    <property type="protein sequence ID" value="GFU27226.1"/>
    <property type="molecule type" value="Genomic_DNA"/>
</dbReference>
<proteinExistence type="predicted"/>
<dbReference type="Proteomes" id="UP000887013">
    <property type="component" value="Unassembled WGS sequence"/>
</dbReference>
<evidence type="ECO:0000313" key="3">
    <source>
        <dbReference type="Proteomes" id="UP000887013"/>
    </source>
</evidence>
<evidence type="ECO:0000313" key="2">
    <source>
        <dbReference type="EMBL" id="GFU27226.1"/>
    </source>
</evidence>
<protein>
    <submittedName>
        <fullName evidence="2">Uncharacterized protein</fullName>
    </submittedName>
</protein>
<comment type="caution">
    <text evidence="2">The sequence shown here is derived from an EMBL/GenBank/DDBJ whole genome shotgun (WGS) entry which is preliminary data.</text>
</comment>
<organism evidence="2 3">
    <name type="scientific">Nephila pilipes</name>
    <name type="common">Giant wood spider</name>
    <name type="synonym">Nephila maculata</name>
    <dbReference type="NCBI Taxonomy" id="299642"/>
    <lineage>
        <taxon>Eukaryota</taxon>
        <taxon>Metazoa</taxon>
        <taxon>Ecdysozoa</taxon>
        <taxon>Arthropoda</taxon>
        <taxon>Chelicerata</taxon>
        <taxon>Arachnida</taxon>
        <taxon>Araneae</taxon>
        <taxon>Araneomorphae</taxon>
        <taxon>Entelegynae</taxon>
        <taxon>Araneoidea</taxon>
        <taxon>Nephilidae</taxon>
        <taxon>Nephila</taxon>
    </lineage>
</organism>
<sequence>MFRQILKSSPLTSRSLSLRKEREITKEQDQHTSDRCHRKSRKEDEKKELPNMTDKSQQTRSGYDKSQEHQQWRYGGNGRRSSSRQSCVPADGASRSTRQMFVDLID</sequence>
<feature type="compositionally biased region" description="Basic and acidic residues" evidence="1">
    <location>
        <begin position="62"/>
        <end position="71"/>
    </location>
</feature>
<gene>
    <name evidence="2" type="ORF">NPIL_292201</name>
</gene>
<evidence type="ECO:0000256" key="1">
    <source>
        <dbReference type="SAM" id="MobiDB-lite"/>
    </source>
</evidence>